<keyword evidence="1" id="KW-0963">Cytoplasm</keyword>
<evidence type="ECO:0000256" key="3">
    <source>
        <dbReference type="ARBA" id="ARBA00022801"/>
    </source>
</evidence>
<dbReference type="PANTHER" id="PTHR30008:SF0">
    <property type="entry name" value="EXODEOXYRIBONUCLEASE 7 LARGE SUBUNIT"/>
    <property type="match status" value="1"/>
</dbReference>
<dbReference type="EMBL" id="CAFBLQ010000038">
    <property type="protein sequence ID" value="CAB4866158.1"/>
    <property type="molecule type" value="Genomic_DNA"/>
</dbReference>
<name>A0A6J7DAB4_9ZZZZ</name>
<accession>A0A6J7DAB4</accession>
<dbReference type="InterPro" id="IPR020579">
    <property type="entry name" value="Exonuc_VII_lsu_C"/>
</dbReference>
<dbReference type="GO" id="GO:0008855">
    <property type="term" value="F:exodeoxyribonuclease VII activity"/>
    <property type="evidence" value="ECO:0007669"/>
    <property type="project" value="InterPro"/>
</dbReference>
<dbReference type="PANTHER" id="PTHR30008">
    <property type="entry name" value="EXODEOXYRIBONUCLEASE 7 LARGE SUBUNIT"/>
    <property type="match status" value="1"/>
</dbReference>
<reference evidence="7" key="1">
    <citation type="submission" date="2020-05" db="EMBL/GenBank/DDBJ databases">
        <authorList>
            <person name="Chiriac C."/>
            <person name="Salcher M."/>
            <person name="Ghai R."/>
            <person name="Kavagutti S V."/>
        </authorList>
    </citation>
    <scope>NUCLEOTIDE SEQUENCE</scope>
</reference>
<dbReference type="NCBIfam" id="TIGR00237">
    <property type="entry name" value="xseA"/>
    <property type="match status" value="1"/>
</dbReference>
<gene>
    <name evidence="7" type="ORF">UFOPK3423_00496</name>
</gene>
<protein>
    <submittedName>
        <fullName evidence="7">Unannotated protein</fullName>
    </submittedName>
</protein>
<sequence>MTDAPAQRERPEGIAGSTLPGPYAVGAYAKGLKAFLREREHVQIHGEVWNFRIARTRAYFELRDAEGALPCAIWLNRLEALSLPPETLVDGARIVIAGGLDYYPGSRTSSPGFSFDVSALRIAGEGDLLAQLAELRRKLAQEGLFEPQQLLARPLLPRTIGVVTGESGKARDDILAALGRRGWAGRLVWAFAPVQDRHAAPAISAALQDLAATPQIETIIVARGGGSLADLFAFCDETLCRTVALLRVPVIASVGHHTDRTLIDDVAAVSCSTPTHAAEAAVGLDIAEARGALARHGGSLARNARGAVMGRARRLAALGRVPNEYVTRERRRLHQQLRELRAASARRGDAERAATGVRAEVLRRKAVAGAGADAAARRRALDGTALALAAHDPRRILERGYAMVTDGDGALVGSAAQARDTGRLRVGFADGSVDVDVMEES</sequence>
<evidence type="ECO:0000259" key="6">
    <source>
        <dbReference type="Pfam" id="PF13742"/>
    </source>
</evidence>
<dbReference type="GO" id="GO:0009318">
    <property type="term" value="C:exodeoxyribonuclease VII complex"/>
    <property type="evidence" value="ECO:0007669"/>
    <property type="project" value="InterPro"/>
</dbReference>
<keyword evidence="2" id="KW-0540">Nuclease</keyword>
<dbReference type="CDD" id="cd04489">
    <property type="entry name" value="ExoVII_LU_OBF"/>
    <property type="match status" value="1"/>
</dbReference>
<organism evidence="7">
    <name type="scientific">freshwater metagenome</name>
    <dbReference type="NCBI Taxonomy" id="449393"/>
    <lineage>
        <taxon>unclassified sequences</taxon>
        <taxon>metagenomes</taxon>
        <taxon>ecological metagenomes</taxon>
    </lineage>
</organism>
<evidence type="ECO:0000313" key="7">
    <source>
        <dbReference type="EMBL" id="CAB4866158.1"/>
    </source>
</evidence>
<keyword evidence="4" id="KW-0269">Exonuclease</keyword>
<dbReference type="AlphaFoldDB" id="A0A6J7DAB4"/>
<keyword evidence="3" id="KW-0378">Hydrolase</keyword>
<evidence type="ECO:0000256" key="1">
    <source>
        <dbReference type="ARBA" id="ARBA00022490"/>
    </source>
</evidence>
<dbReference type="InterPro" id="IPR003753">
    <property type="entry name" value="Exonuc_VII_L"/>
</dbReference>
<dbReference type="Pfam" id="PF02601">
    <property type="entry name" value="Exonuc_VII_L"/>
    <property type="match status" value="1"/>
</dbReference>
<dbReference type="GO" id="GO:0006308">
    <property type="term" value="P:DNA catabolic process"/>
    <property type="evidence" value="ECO:0007669"/>
    <property type="project" value="InterPro"/>
</dbReference>
<feature type="domain" description="OB-fold nucleic acid binding" evidence="6">
    <location>
        <begin position="28"/>
        <end position="105"/>
    </location>
</feature>
<evidence type="ECO:0000256" key="4">
    <source>
        <dbReference type="ARBA" id="ARBA00022839"/>
    </source>
</evidence>
<evidence type="ECO:0000256" key="2">
    <source>
        <dbReference type="ARBA" id="ARBA00022722"/>
    </source>
</evidence>
<dbReference type="Pfam" id="PF13742">
    <property type="entry name" value="tRNA_anti_2"/>
    <property type="match status" value="1"/>
</dbReference>
<dbReference type="GO" id="GO:0003676">
    <property type="term" value="F:nucleic acid binding"/>
    <property type="evidence" value="ECO:0007669"/>
    <property type="project" value="InterPro"/>
</dbReference>
<dbReference type="InterPro" id="IPR025824">
    <property type="entry name" value="OB-fold_nuc-bd_dom"/>
</dbReference>
<evidence type="ECO:0000259" key="5">
    <source>
        <dbReference type="Pfam" id="PF02601"/>
    </source>
</evidence>
<dbReference type="HAMAP" id="MF_00378">
    <property type="entry name" value="Exonuc_7_L"/>
    <property type="match status" value="1"/>
</dbReference>
<proteinExistence type="inferred from homology"/>
<feature type="domain" description="Exonuclease VII large subunit C-terminal" evidence="5">
    <location>
        <begin position="144"/>
        <end position="435"/>
    </location>
</feature>